<evidence type="ECO:0000313" key="1">
    <source>
        <dbReference type="EMBL" id="GFH55113.1"/>
    </source>
</evidence>
<dbReference type="Gene3D" id="3.80.10.10">
    <property type="entry name" value="Ribonuclease Inhibitor"/>
    <property type="match status" value="1"/>
</dbReference>
<dbReference type="InterPro" id="IPR026906">
    <property type="entry name" value="LRR_5"/>
</dbReference>
<protein>
    <recommendedName>
        <fullName evidence="3">Leucine-rich repeat domain-containing protein</fullName>
    </recommendedName>
</protein>
<sequence length="269" mass="31070">MRVQTEEWRRFIPGIRMYKGKKTLFYNGEKLWEGGLHGIPLIHDGEERYSWEVIIVLPGVEIIPEFTFNDCEVKTVIMADTVKRIEKDAFADCWSLVFVKLSRYLEYIGDRAFFGCDSLPSIFVPPSCREIGGWAFQYCKKLIILTMPRNVELGCLVFDNTLLMKKSPIDTDEDGEYNEGIDEEAIQWVRSINNEEIHALHRACSSFNPLSEIIHDLVKRLGINAMRMKNLIGITPSQYLEANTFAVISEKEIVNRYILDSMGEIVLFR</sequence>
<name>A0AAD3H9P2_9STRA</name>
<keyword evidence="2" id="KW-1185">Reference proteome</keyword>
<dbReference type="EMBL" id="BLLK01000047">
    <property type="protein sequence ID" value="GFH55113.1"/>
    <property type="molecule type" value="Genomic_DNA"/>
</dbReference>
<evidence type="ECO:0008006" key="3">
    <source>
        <dbReference type="Google" id="ProtNLM"/>
    </source>
</evidence>
<proteinExistence type="predicted"/>
<dbReference type="AlphaFoldDB" id="A0AAD3H9P2"/>
<comment type="caution">
    <text evidence="1">The sequence shown here is derived from an EMBL/GenBank/DDBJ whole genome shotgun (WGS) entry which is preliminary data.</text>
</comment>
<organism evidence="1 2">
    <name type="scientific">Chaetoceros tenuissimus</name>
    <dbReference type="NCBI Taxonomy" id="426638"/>
    <lineage>
        <taxon>Eukaryota</taxon>
        <taxon>Sar</taxon>
        <taxon>Stramenopiles</taxon>
        <taxon>Ochrophyta</taxon>
        <taxon>Bacillariophyta</taxon>
        <taxon>Coscinodiscophyceae</taxon>
        <taxon>Chaetocerotophycidae</taxon>
        <taxon>Chaetocerotales</taxon>
        <taxon>Chaetocerotaceae</taxon>
        <taxon>Chaetoceros</taxon>
    </lineage>
</organism>
<dbReference type="InterPro" id="IPR032675">
    <property type="entry name" value="LRR_dom_sf"/>
</dbReference>
<dbReference type="Pfam" id="PF13306">
    <property type="entry name" value="LRR_5"/>
    <property type="match status" value="1"/>
</dbReference>
<dbReference type="Proteomes" id="UP001054902">
    <property type="component" value="Unassembled WGS sequence"/>
</dbReference>
<accession>A0AAD3H9P2</accession>
<reference evidence="1 2" key="1">
    <citation type="journal article" date="2021" name="Sci. Rep.">
        <title>The genome of the diatom Chaetoceros tenuissimus carries an ancient integrated fragment of an extant virus.</title>
        <authorList>
            <person name="Hongo Y."/>
            <person name="Kimura K."/>
            <person name="Takaki Y."/>
            <person name="Yoshida Y."/>
            <person name="Baba S."/>
            <person name="Kobayashi G."/>
            <person name="Nagasaki K."/>
            <person name="Hano T."/>
            <person name="Tomaru Y."/>
        </authorList>
    </citation>
    <scope>NUCLEOTIDE SEQUENCE [LARGE SCALE GENOMIC DNA]</scope>
    <source>
        <strain evidence="1 2">NIES-3715</strain>
    </source>
</reference>
<gene>
    <name evidence="1" type="ORF">CTEN210_11589</name>
</gene>
<dbReference type="SUPFAM" id="SSF52058">
    <property type="entry name" value="L domain-like"/>
    <property type="match status" value="1"/>
</dbReference>
<evidence type="ECO:0000313" key="2">
    <source>
        <dbReference type="Proteomes" id="UP001054902"/>
    </source>
</evidence>